<name>A0ABT4UR74_9PSEU</name>
<dbReference type="Pfam" id="PF00583">
    <property type="entry name" value="Acetyltransf_1"/>
    <property type="match status" value="1"/>
</dbReference>
<accession>A0ABT4UR74</accession>
<evidence type="ECO:0000259" key="4">
    <source>
        <dbReference type="PROSITE" id="PS51186"/>
    </source>
</evidence>
<evidence type="ECO:0000256" key="1">
    <source>
        <dbReference type="ARBA" id="ARBA00022679"/>
    </source>
</evidence>
<dbReference type="SUPFAM" id="SSF55729">
    <property type="entry name" value="Acyl-CoA N-acyltransferases (Nat)"/>
    <property type="match status" value="1"/>
</dbReference>
<dbReference type="PROSITE" id="PS51186">
    <property type="entry name" value="GNAT"/>
    <property type="match status" value="1"/>
</dbReference>
<keyword evidence="3" id="KW-0472">Membrane</keyword>
<dbReference type="PANTHER" id="PTHR43877">
    <property type="entry name" value="AMINOALKYLPHOSPHONATE N-ACETYLTRANSFERASE-RELATED-RELATED"/>
    <property type="match status" value="1"/>
</dbReference>
<feature type="transmembrane region" description="Helical" evidence="3">
    <location>
        <begin position="40"/>
        <end position="58"/>
    </location>
</feature>
<dbReference type="SUPFAM" id="SSF55021">
    <property type="entry name" value="ACT-like"/>
    <property type="match status" value="1"/>
</dbReference>
<dbReference type="RefSeq" id="WP_270946784.1">
    <property type="nucleotide sequence ID" value="NZ_JAQGLA010000002.1"/>
</dbReference>
<dbReference type="Gene3D" id="3.40.630.30">
    <property type="match status" value="1"/>
</dbReference>
<dbReference type="PROSITE" id="PS51671">
    <property type="entry name" value="ACT"/>
    <property type="match status" value="1"/>
</dbReference>
<comment type="caution">
    <text evidence="6">The sequence shown here is derived from an EMBL/GenBank/DDBJ whole genome shotgun (WGS) entry which is preliminary data.</text>
</comment>
<keyword evidence="3" id="KW-0812">Transmembrane</keyword>
<reference evidence="6 7" key="1">
    <citation type="submission" date="2022-11" db="EMBL/GenBank/DDBJ databases">
        <title>Draft genome sequence of Saccharopolyspora sp. WRP15-2 isolated from rhizosphere soils of wild rice in Thailand.</title>
        <authorList>
            <person name="Duangmal K."/>
            <person name="Kammanee S."/>
            <person name="Muangham S."/>
        </authorList>
    </citation>
    <scope>NUCLEOTIDE SEQUENCE [LARGE SCALE GENOMIC DNA]</scope>
    <source>
        <strain evidence="6 7">WRP15-2</strain>
    </source>
</reference>
<dbReference type="EMBL" id="JAQGLA010000002">
    <property type="protein sequence ID" value="MDA3624221.1"/>
    <property type="molecule type" value="Genomic_DNA"/>
</dbReference>
<dbReference type="InterPro" id="IPR000182">
    <property type="entry name" value="GNAT_dom"/>
</dbReference>
<evidence type="ECO:0000256" key="2">
    <source>
        <dbReference type="ARBA" id="ARBA00023315"/>
    </source>
</evidence>
<gene>
    <name evidence="6" type="ORF">OU415_02165</name>
</gene>
<dbReference type="InterPro" id="IPR002912">
    <property type="entry name" value="ACT_dom"/>
</dbReference>
<feature type="domain" description="ACT" evidence="5">
    <location>
        <begin position="88"/>
        <end position="162"/>
    </location>
</feature>
<keyword evidence="3" id="KW-1133">Transmembrane helix</keyword>
<dbReference type="InterPro" id="IPR050832">
    <property type="entry name" value="Bact_Acetyltransf"/>
</dbReference>
<evidence type="ECO:0000259" key="5">
    <source>
        <dbReference type="PROSITE" id="PS51671"/>
    </source>
</evidence>
<evidence type="ECO:0000313" key="7">
    <source>
        <dbReference type="Proteomes" id="UP001210380"/>
    </source>
</evidence>
<dbReference type="Proteomes" id="UP001210380">
    <property type="component" value="Unassembled WGS sequence"/>
</dbReference>
<dbReference type="Pfam" id="PF01842">
    <property type="entry name" value="ACT"/>
    <property type="match status" value="1"/>
</dbReference>
<feature type="transmembrane region" description="Helical" evidence="3">
    <location>
        <begin position="17"/>
        <end position="34"/>
    </location>
</feature>
<feature type="domain" description="N-acetyltransferase" evidence="4">
    <location>
        <begin position="272"/>
        <end position="420"/>
    </location>
</feature>
<proteinExistence type="predicted"/>
<organism evidence="6 7">
    <name type="scientific">Saccharopolyspora oryzae</name>
    <dbReference type="NCBI Taxonomy" id="2997343"/>
    <lineage>
        <taxon>Bacteria</taxon>
        <taxon>Bacillati</taxon>
        <taxon>Actinomycetota</taxon>
        <taxon>Actinomycetes</taxon>
        <taxon>Pseudonocardiales</taxon>
        <taxon>Pseudonocardiaceae</taxon>
        <taxon>Saccharopolyspora</taxon>
    </lineage>
</organism>
<keyword evidence="2" id="KW-0012">Acyltransferase</keyword>
<dbReference type="InterPro" id="IPR016181">
    <property type="entry name" value="Acyl_CoA_acyltransferase"/>
</dbReference>
<dbReference type="InterPro" id="IPR045865">
    <property type="entry name" value="ACT-like_dom_sf"/>
</dbReference>
<keyword evidence="7" id="KW-1185">Reference proteome</keyword>
<keyword evidence="1" id="KW-0808">Transferase</keyword>
<dbReference type="CDD" id="cd04301">
    <property type="entry name" value="NAT_SF"/>
    <property type="match status" value="1"/>
</dbReference>
<evidence type="ECO:0000313" key="6">
    <source>
        <dbReference type="EMBL" id="MDA3624221.1"/>
    </source>
</evidence>
<protein>
    <submittedName>
        <fullName evidence="6">GNAT family N-acetyltransferase</fullName>
    </submittedName>
</protein>
<sequence>MPPTSHRHQRGNWTRELVELAALFLAAGAVNLAITHTPTISSTALVVIGALLLAAAAFRRSAKRPARPEAPAAEPTPEAAEVRQTLWRLRASVTDTPGRLARLAGGLAALGADIRTMQVHPVEDGAVDEVLLHAPDRITRWDLIKAVEAAGGRDVVVARADVRELEDVPTRTANLAADLVGGCTDLVQALRALLGRVDVRWQEESPEVGSFTGQEMHLTAPGGGVLVLTRPGGSFTPAEFARASAMVDLAATCRARLRPMSESVRTSSGVDLTIRQADRSDVDLVAEFHERCSSAARYRRYFGPGPASGERGLQRLLTPALGRSLLVLSPDGDVVGMGNLMYDGDGGEIALLVRDDWQRRGIGTVLAEELVDHAQRLGLRTLTAHTHLDNTAIARTLRGAGLKLVGAPEPGEWSWSRDLQPS</sequence>
<evidence type="ECO:0000256" key="3">
    <source>
        <dbReference type="SAM" id="Phobius"/>
    </source>
</evidence>